<feature type="region of interest" description="Disordered" evidence="3">
    <location>
        <begin position="340"/>
        <end position="364"/>
    </location>
</feature>
<name>A0A9P8L1L6_9PEZI</name>
<evidence type="ECO:0000256" key="1">
    <source>
        <dbReference type="ARBA" id="ARBA00022741"/>
    </source>
</evidence>
<dbReference type="Gene3D" id="3.40.50.300">
    <property type="entry name" value="P-loop containing nucleotide triphosphate hydrolases"/>
    <property type="match status" value="2"/>
</dbReference>
<feature type="region of interest" description="Disordered" evidence="3">
    <location>
        <begin position="1"/>
        <end position="22"/>
    </location>
</feature>
<feature type="transmembrane region" description="Helical" evidence="4">
    <location>
        <begin position="1156"/>
        <end position="1173"/>
    </location>
</feature>
<dbReference type="PANTHER" id="PTHR22696">
    <property type="entry name" value="E3 UBIQUITIN-PROTEIN LIGASE RNF26"/>
    <property type="match status" value="1"/>
</dbReference>
<proteinExistence type="predicted"/>
<dbReference type="EMBL" id="JAGHQL010000002">
    <property type="protein sequence ID" value="KAH0547682.1"/>
    <property type="molecule type" value="Genomic_DNA"/>
</dbReference>
<dbReference type="CDD" id="cd16616">
    <property type="entry name" value="mRING-HC-C4C4_Asi1p-like"/>
    <property type="match status" value="1"/>
</dbReference>
<evidence type="ECO:0000256" key="3">
    <source>
        <dbReference type="SAM" id="MobiDB-lite"/>
    </source>
</evidence>
<organism evidence="6 7">
    <name type="scientific">Glutinoglossum americanum</name>
    <dbReference type="NCBI Taxonomy" id="1670608"/>
    <lineage>
        <taxon>Eukaryota</taxon>
        <taxon>Fungi</taxon>
        <taxon>Dikarya</taxon>
        <taxon>Ascomycota</taxon>
        <taxon>Pezizomycotina</taxon>
        <taxon>Geoglossomycetes</taxon>
        <taxon>Geoglossales</taxon>
        <taxon>Geoglossaceae</taxon>
        <taxon>Glutinoglossum</taxon>
    </lineage>
</organism>
<dbReference type="Gene3D" id="3.30.40.10">
    <property type="entry name" value="Zinc/RING finger domain, C3HC4 (zinc finger)"/>
    <property type="match status" value="1"/>
</dbReference>
<dbReference type="PROSITE" id="PS50893">
    <property type="entry name" value="ABC_TRANSPORTER_2"/>
    <property type="match status" value="1"/>
</dbReference>
<feature type="region of interest" description="Disordered" evidence="3">
    <location>
        <begin position="538"/>
        <end position="563"/>
    </location>
</feature>
<feature type="domain" description="ABC transporter" evidence="5">
    <location>
        <begin position="30"/>
        <end position="315"/>
    </location>
</feature>
<dbReference type="GO" id="GO:0006511">
    <property type="term" value="P:ubiquitin-dependent protein catabolic process"/>
    <property type="evidence" value="ECO:0007669"/>
    <property type="project" value="TreeGrafter"/>
</dbReference>
<keyword evidence="4" id="KW-0472">Membrane</keyword>
<dbReference type="Proteomes" id="UP000698800">
    <property type="component" value="Unassembled WGS sequence"/>
</dbReference>
<dbReference type="InterPro" id="IPR003593">
    <property type="entry name" value="AAA+_ATPase"/>
</dbReference>
<dbReference type="InterPro" id="IPR003439">
    <property type="entry name" value="ABC_transporter-like_ATP-bd"/>
</dbReference>
<feature type="region of interest" description="Disordered" evidence="3">
    <location>
        <begin position="1651"/>
        <end position="1675"/>
    </location>
</feature>
<feature type="transmembrane region" description="Helical" evidence="4">
    <location>
        <begin position="1123"/>
        <end position="1144"/>
    </location>
</feature>
<keyword evidence="4" id="KW-1133">Transmembrane helix</keyword>
<dbReference type="PANTHER" id="PTHR22696:SF1">
    <property type="entry name" value="E3 UBIQUITIN-PROTEIN LIGASE RNF26"/>
    <property type="match status" value="1"/>
</dbReference>
<dbReference type="CDD" id="cd00267">
    <property type="entry name" value="ABC_ATPase"/>
    <property type="match status" value="1"/>
</dbReference>
<keyword evidence="1" id="KW-0547">Nucleotide-binding</keyword>
<dbReference type="OrthoDB" id="66726at2759"/>
<evidence type="ECO:0000313" key="7">
    <source>
        <dbReference type="Proteomes" id="UP000698800"/>
    </source>
</evidence>
<dbReference type="GO" id="GO:0016887">
    <property type="term" value="F:ATP hydrolysis activity"/>
    <property type="evidence" value="ECO:0007669"/>
    <property type="project" value="InterPro"/>
</dbReference>
<keyword evidence="2" id="KW-0067">ATP-binding</keyword>
<dbReference type="GO" id="GO:0016567">
    <property type="term" value="P:protein ubiquitination"/>
    <property type="evidence" value="ECO:0007669"/>
    <property type="project" value="TreeGrafter"/>
</dbReference>
<evidence type="ECO:0000256" key="2">
    <source>
        <dbReference type="ARBA" id="ARBA00022840"/>
    </source>
</evidence>
<dbReference type="InterPro" id="IPR027417">
    <property type="entry name" value="P-loop_NTPase"/>
</dbReference>
<evidence type="ECO:0000259" key="5">
    <source>
        <dbReference type="PROSITE" id="PS50893"/>
    </source>
</evidence>
<dbReference type="Pfam" id="PF00005">
    <property type="entry name" value="ABC_tran"/>
    <property type="match status" value="1"/>
</dbReference>
<dbReference type="Pfam" id="PF13920">
    <property type="entry name" value="zf-C3HC4_3"/>
    <property type="match status" value="1"/>
</dbReference>
<comment type="caution">
    <text evidence="6">The sequence shown here is derived from an EMBL/GenBank/DDBJ whole genome shotgun (WGS) entry which is preliminary data.</text>
</comment>
<keyword evidence="4" id="KW-0812">Transmembrane</keyword>
<feature type="transmembrane region" description="Helical" evidence="4">
    <location>
        <begin position="1386"/>
        <end position="1407"/>
    </location>
</feature>
<evidence type="ECO:0000313" key="6">
    <source>
        <dbReference type="EMBL" id="KAH0547682.1"/>
    </source>
</evidence>
<feature type="compositionally biased region" description="Polar residues" evidence="3">
    <location>
        <begin position="538"/>
        <end position="552"/>
    </location>
</feature>
<sequence length="1741" mass="192685">MRRPSTRFSLSSPFIRSKSRSTSNSKLPIIQITNSTFYRHHPASATGSCHAANPNPPLFPNLNFELPSYSWPRQYWSIIGPSSSGKTTFLEILRGQHLCFPPNGRSFPYLGSEEIDRKCHRLRFPGHAIQYVGFKGETGGLGGQGTRGAYLSARYESRREETDFSLLDYLLGHTELNPVETEDSSSGEGSEDALLKTVVKDLKLENFLTLPVGSLSNGQTRRARIARALLGRPEVLLLDEPFMGLDPSTVTTLSPLLRRLAASHSPRLILSLRSQDLIPEWITHLIYLGPDLTISHQGPKGDVLHELRRRSPTCELSDPAILPGEIGRMLTSRSIFGRVNAKPKPLPAEGDKPDREARGGDREFGEPLVEMDGVRVRYGEKEVVGGSLKTNEGKQKEGLRWTVRRGERWGLFGPNGIIIIFPLVQPEVRLLIQFLGSGKTTVLSLICSDHPQTYSQPIKLFGHSRLPTQGQPGISIFDIQNRIGHSSPEIHAFFPKNLTVRQVLENAWADTFLGKPQLNGSRDRDVDACLRWFQDQLNSDISSSGKPPTSQDKPPDPVDQTTQKIRKRIRKLNERQAMEAEIEDFFSTDLDWADSLRFRDLPFSAQRVALFLRAVIKKPDLVVLDEAFSGMDNFIRDKCMLFLVHGETKAFTGGLRRSRTRREAREVRDSALNMDGRVRFRGLSGEQALICVSHIKDEVPQIVKEWIALPEAGSGLPSPTASTAFDEESSSRASCASDAPLLVQHWAIFGSMASSSSSFSSSVPSPEALSSAAASSLNAAPVSLLSSSLHQLKSSATNGSWRFLPSPNDILMVVPRLVGGIGSFAFVTVPERVDDLIGLGYGGRMREIAQATGEGGIAAAGSIASVADPAQGGGEAAVRAAIAGGGQGSVKSTFQAVRGFGSVFAYMTSHWAVVCFTTAIILNRAQIWASTRRHLVLNLFQRSLLRIIPIAIFVLQTKWFLQAMRCQTSPDFSTLRYGDPEKLRSFDFNLNGGMLYRLSSFMLFWQNDGDSCVAAGMIPPTLEGNEPWELRGSFTLLTPLFYSLCASQLVETISCSVQGRQVQAETGMSIFEHSLAFAEAEAMISNNLDWKSFGILGASEAITASTALKRSVVLARLNTPPEVLLIGLISSLSHLSSHILGVLALQDKLRLLNTGLWGLCFMGAFVWSFLTFSSEVGGDAGILRFPTVCIVGFIPHILILFGISICVGIYLVALLLSALSLPIEAHQQQPRSLRERLWMAQGNLQANVQLSSLKVTMREDFYSALMKIGFSALTAASEAVYLNEGRAVGIRRWTWLEEERIREIERERTAEGQYTPQDWMNVGFDVEGEKDSENAMNGARRWKSGYARERKTQGLINGKKRMRPTVRTNGVGAAERTSRWFTVWKLFKGIFFLLVAWLAAGLLKVLIKVGIQWRPRWLARMVRLRRGEKGISREVKEQPQTLEFWLLSDDGILSLPDDENIDVEMEMRKRLNANGSAWGPEQEKDLDANMYGWWLNGGWFGSKDSSGDYQPQEKDDDVSSVISVSTSTAPGAGSDWESSDGRTTPTQDDFPAAVAPLVDDALNLRQLAQLLNPKSPEEREESTYLAHHLAHPDRILTRSRFRTSVERDKARILTSTHHRPPGFTIERLSADEEAELLEYLLLSRRSETAEKNFNNHHNRTGSDGRDSLQPSSSSWADGGVGLGSAGPQCVICQSAPRTILVWPCRCLALCEECRVSLAMKNFGNCVCCRRDVSGFSRLFVP</sequence>
<feature type="compositionally biased region" description="Basic and acidic residues" evidence="3">
    <location>
        <begin position="349"/>
        <end position="364"/>
    </location>
</feature>
<dbReference type="SMART" id="SM00382">
    <property type="entry name" value="AAA"/>
    <property type="match status" value="2"/>
</dbReference>
<feature type="transmembrane region" description="Helical" evidence="4">
    <location>
        <begin position="1193"/>
        <end position="1221"/>
    </location>
</feature>
<dbReference type="SUPFAM" id="SSF52540">
    <property type="entry name" value="P-loop containing nucleoside triphosphate hydrolases"/>
    <property type="match status" value="2"/>
</dbReference>
<accession>A0A9P8L1L6</accession>
<evidence type="ECO:0000256" key="4">
    <source>
        <dbReference type="SAM" id="Phobius"/>
    </source>
</evidence>
<keyword evidence="7" id="KW-1185">Reference proteome</keyword>
<gene>
    <name evidence="6" type="ORF">FGG08_000171</name>
</gene>
<dbReference type="InterPro" id="IPR013083">
    <property type="entry name" value="Znf_RING/FYVE/PHD"/>
</dbReference>
<feature type="region of interest" description="Disordered" evidence="3">
    <location>
        <begin position="1524"/>
        <end position="1548"/>
    </location>
</feature>
<dbReference type="GO" id="GO:0005524">
    <property type="term" value="F:ATP binding"/>
    <property type="evidence" value="ECO:0007669"/>
    <property type="project" value="UniProtKB-KW"/>
</dbReference>
<protein>
    <recommendedName>
        <fullName evidence="5">ABC transporter domain-containing protein</fullName>
    </recommendedName>
</protein>
<dbReference type="GO" id="GO:0061630">
    <property type="term" value="F:ubiquitin protein ligase activity"/>
    <property type="evidence" value="ECO:0007669"/>
    <property type="project" value="TreeGrafter"/>
</dbReference>
<reference evidence="6" key="1">
    <citation type="submission" date="2021-03" db="EMBL/GenBank/DDBJ databases">
        <title>Comparative genomics and phylogenomic investigation of the class Geoglossomycetes provide insights into ecological specialization and systematics.</title>
        <authorList>
            <person name="Melie T."/>
            <person name="Pirro S."/>
            <person name="Miller A.N."/>
            <person name="Quandt A."/>
        </authorList>
    </citation>
    <scope>NUCLEOTIDE SEQUENCE</scope>
    <source>
        <strain evidence="6">GBOQ0MN5Z8</strain>
    </source>
</reference>